<organism evidence="13 14">
    <name type="scientific">Allisonella histaminiformans</name>
    <dbReference type="NCBI Taxonomy" id="209880"/>
    <lineage>
        <taxon>Bacteria</taxon>
        <taxon>Bacillati</taxon>
        <taxon>Bacillota</taxon>
        <taxon>Negativicutes</taxon>
        <taxon>Veillonellales</taxon>
        <taxon>Veillonellaceae</taxon>
        <taxon>Allisonella</taxon>
    </lineage>
</organism>
<evidence type="ECO:0000256" key="9">
    <source>
        <dbReference type="ARBA" id="ARBA00033070"/>
    </source>
</evidence>
<dbReference type="InterPro" id="IPR011260">
    <property type="entry name" value="RNAP_asu_C"/>
</dbReference>
<dbReference type="EMBL" id="FMXA01000004">
    <property type="protein sequence ID" value="SDA40312.1"/>
    <property type="molecule type" value="Genomic_DNA"/>
</dbReference>
<dbReference type="InterPro" id="IPR036603">
    <property type="entry name" value="RBP11-like"/>
</dbReference>
<proteinExistence type="inferred from homology"/>
<comment type="similarity">
    <text evidence="1 11">Belongs to the RNA polymerase alpha chain family.</text>
</comment>
<evidence type="ECO:0000256" key="5">
    <source>
        <dbReference type="ARBA" id="ARBA00022679"/>
    </source>
</evidence>
<dbReference type="NCBIfam" id="TIGR02027">
    <property type="entry name" value="rpoA"/>
    <property type="match status" value="1"/>
</dbReference>
<dbReference type="AlphaFoldDB" id="A0A1G5V377"/>
<dbReference type="HAMAP" id="MF_00059">
    <property type="entry name" value="RNApol_bact_RpoA"/>
    <property type="match status" value="1"/>
</dbReference>
<dbReference type="Gene3D" id="1.10.150.20">
    <property type="entry name" value="5' to 3' exonuclease, C-terminal subdomain"/>
    <property type="match status" value="1"/>
</dbReference>
<evidence type="ECO:0000256" key="7">
    <source>
        <dbReference type="ARBA" id="ARBA00023163"/>
    </source>
</evidence>
<dbReference type="FunFam" id="2.170.120.12:FF:000001">
    <property type="entry name" value="DNA-directed RNA polymerase subunit alpha"/>
    <property type="match status" value="1"/>
</dbReference>
<evidence type="ECO:0000256" key="8">
    <source>
        <dbReference type="ARBA" id="ARBA00032524"/>
    </source>
</evidence>
<dbReference type="InterPro" id="IPR011263">
    <property type="entry name" value="DNA-dir_RNA_pol_RpoA/D/Rpb3"/>
</dbReference>
<keyword evidence="14" id="KW-1185">Reference proteome</keyword>
<gene>
    <name evidence="11" type="primary">rpoA</name>
    <name evidence="13" type="ORF">SAMN02910343_00351</name>
</gene>
<evidence type="ECO:0000259" key="12">
    <source>
        <dbReference type="SMART" id="SM00662"/>
    </source>
</evidence>
<dbReference type="GO" id="GO:0003899">
    <property type="term" value="F:DNA-directed RNA polymerase activity"/>
    <property type="evidence" value="ECO:0007669"/>
    <property type="project" value="UniProtKB-UniRule"/>
</dbReference>
<dbReference type="InterPro" id="IPR036643">
    <property type="entry name" value="RNApol_insert_sf"/>
</dbReference>
<sequence length="330" mass="36444">MIENRSFTIETVVLDNDDRHGKFVCEPLERGYGITLGNSLRRVLLSSLSGVAITSIKIDGVLHEFSTINGVREDVTDMILNLKKIRFIAHDEAEFPIKCRIDVTKEGILHAGDLALPSEIDVLNKDLAICTLDTDAHLGMEITIDQGRGYVPFSKNKREDDVIGVIPIDSIYSPVIKCNYEVSDTRVGNEMDFDKLTLEVLTDGSISAPDAVAVAANILINSFKNFLSLGTKEIPLESAEDNHAAEAADVAEQEEPKVDISTIPIEDLELSVRAFNCLKRADINTLDQLTAKSEDELTRVRNLGKKSVDEIKAKLSEFRGLGLHLRDPKD</sequence>
<evidence type="ECO:0000256" key="2">
    <source>
        <dbReference type="ARBA" id="ARBA00012418"/>
    </source>
</evidence>
<dbReference type="OrthoDB" id="9805706at2"/>
<feature type="domain" description="DNA-directed RNA polymerase RpoA/D/Rpb3-type" evidence="12">
    <location>
        <begin position="20"/>
        <end position="229"/>
    </location>
</feature>
<dbReference type="Gene3D" id="2.170.120.12">
    <property type="entry name" value="DNA-directed RNA polymerase, insert domain"/>
    <property type="match status" value="1"/>
</dbReference>
<dbReference type="GeneID" id="87755399"/>
<dbReference type="RefSeq" id="WP_091363196.1">
    <property type="nucleotide sequence ID" value="NZ_FMXA01000004.1"/>
</dbReference>
<evidence type="ECO:0000256" key="10">
    <source>
        <dbReference type="ARBA" id="ARBA00048552"/>
    </source>
</evidence>
<evidence type="ECO:0000256" key="11">
    <source>
        <dbReference type="HAMAP-Rule" id="MF_00059"/>
    </source>
</evidence>
<dbReference type="GO" id="GO:0003677">
    <property type="term" value="F:DNA binding"/>
    <property type="evidence" value="ECO:0007669"/>
    <property type="project" value="UniProtKB-UniRule"/>
</dbReference>
<name>A0A1G5V377_9FIRM</name>
<dbReference type="NCBIfam" id="NF003513">
    <property type="entry name" value="PRK05182.1-2"/>
    <property type="match status" value="1"/>
</dbReference>
<dbReference type="Pfam" id="PF01193">
    <property type="entry name" value="RNA_pol_L"/>
    <property type="match status" value="1"/>
</dbReference>
<comment type="domain">
    <text evidence="11">The N-terminal domain is essential for RNAP assembly and basal transcription, whereas the C-terminal domain is involved in interaction with transcriptional regulators and with upstream promoter elements.</text>
</comment>
<dbReference type="Proteomes" id="UP000199689">
    <property type="component" value="Unassembled WGS sequence"/>
</dbReference>
<dbReference type="SUPFAM" id="SSF56553">
    <property type="entry name" value="Insert subdomain of RNA polymerase alpha subunit"/>
    <property type="match status" value="1"/>
</dbReference>
<dbReference type="InterPro" id="IPR011773">
    <property type="entry name" value="DNA-dir_RpoA"/>
</dbReference>
<accession>A0A1G5V377</accession>
<protein>
    <recommendedName>
        <fullName evidence="3 11">DNA-directed RNA polymerase subunit alpha</fullName>
        <shortName evidence="11">RNAP subunit alpha</shortName>
        <ecNumber evidence="2 11">2.7.7.6</ecNumber>
    </recommendedName>
    <alternativeName>
        <fullName evidence="9 11">RNA polymerase subunit alpha</fullName>
    </alternativeName>
    <alternativeName>
        <fullName evidence="8 11">Transcriptase subunit alpha</fullName>
    </alternativeName>
</protein>
<comment type="catalytic activity">
    <reaction evidence="10 11">
        <text>RNA(n) + a ribonucleoside 5'-triphosphate = RNA(n+1) + diphosphate</text>
        <dbReference type="Rhea" id="RHEA:21248"/>
        <dbReference type="Rhea" id="RHEA-COMP:14527"/>
        <dbReference type="Rhea" id="RHEA-COMP:17342"/>
        <dbReference type="ChEBI" id="CHEBI:33019"/>
        <dbReference type="ChEBI" id="CHEBI:61557"/>
        <dbReference type="ChEBI" id="CHEBI:140395"/>
        <dbReference type="EC" id="2.7.7.6"/>
    </reaction>
</comment>
<dbReference type="GO" id="GO:0005737">
    <property type="term" value="C:cytoplasm"/>
    <property type="evidence" value="ECO:0007669"/>
    <property type="project" value="UniProtKB-ARBA"/>
</dbReference>
<keyword evidence="4 11" id="KW-0240">DNA-directed RNA polymerase</keyword>
<feature type="region of interest" description="Alpha N-terminal domain (alpha-NTD)" evidence="11">
    <location>
        <begin position="1"/>
        <end position="231"/>
    </location>
</feature>
<feature type="region of interest" description="Alpha C-terminal domain (alpha-CTD)" evidence="11">
    <location>
        <begin position="258"/>
        <end position="330"/>
    </location>
</feature>
<dbReference type="STRING" id="209880.SAMN02910343_00351"/>
<evidence type="ECO:0000313" key="13">
    <source>
        <dbReference type="EMBL" id="SDA40312.1"/>
    </source>
</evidence>
<dbReference type="GO" id="GO:0000428">
    <property type="term" value="C:DNA-directed RNA polymerase complex"/>
    <property type="evidence" value="ECO:0007669"/>
    <property type="project" value="UniProtKB-KW"/>
</dbReference>
<dbReference type="SMART" id="SM00662">
    <property type="entry name" value="RPOLD"/>
    <property type="match status" value="1"/>
</dbReference>
<reference evidence="13 14" key="1">
    <citation type="submission" date="2016-10" db="EMBL/GenBank/DDBJ databases">
        <authorList>
            <person name="de Groot N.N."/>
        </authorList>
    </citation>
    <scope>NUCLEOTIDE SEQUENCE [LARGE SCALE GENOMIC DNA]</scope>
    <source>
        <strain evidence="13 14">DSM 15230</strain>
    </source>
</reference>
<keyword evidence="7 11" id="KW-0804">Transcription</keyword>
<keyword evidence="6 11" id="KW-0548">Nucleotidyltransferase</keyword>
<dbReference type="GO" id="GO:0046983">
    <property type="term" value="F:protein dimerization activity"/>
    <property type="evidence" value="ECO:0007669"/>
    <property type="project" value="InterPro"/>
</dbReference>
<evidence type="ECO:0000256" key="4">
    <source>
        <dbReference type="ARBA" id="ARBA00022478"/>
    </source>
</evidence>
<dbReference type="InterPro" id="IPR011262">
    <property type="entry name" value="DNA-dir_RNA_pol_insert"/>
</dbReference>
<dbReference type="Gene3D" id="3.30.1360.10">
    <property type="entry name" value="RNA polymerase, RBP11-like subunit"/>
    <property type="match status" value="1"/>
</dbReference>
<dbReference type="EC" id="2.7.7.6" evidence="2 11"/>
<evidence type="ECO:0000256" key="1">
    <source>
        <dbReference type="ARBA" id="ARBA00007123"/>
    </source>
</evidence>
<dbReference type="Pfam" id="PF03118">
    <property type="entry name" value="RNA_pol_A_CTD"/>
    <property type="match status" value="1"/>
</dbReference>
<comment type="subunit">
    <text evidence="11">Homodimer. The RNAP catalytic core consists of 2 alpha, 1 beta, 1 beta' and 1 omega subunit. When a sigma factor is associated with the core the holoenzyme is formed, which can initiate transcription.</text>
</comment>
<evidence type="ECO:0000313" key="14">
    <source>
        <dbReference type="Proteomes" id="UP000199689"/>
    </source>
</evidence>
<dbReference type="CDD" id="cd06928">
    <property type="entry name" value="RNAP_alpha_NTD"/>
    <property type="match status" value="1"/>
</dbReference>
<dbReference type="Pfam" id="PF01000">
    <property type="entry name" value="RNA_pol_A_bac"/>
    <property type="match status" value="1"/>
</dbReference>
<evidence type="ECO:0000256" key="3">
    <source>
        <dbReference type="ARBA" id="ARBA00015972"/>
    </source>
</evidence>
<keyword evidence="5 11" id="KW-0808">Transferase</keyword>
<evidence type="ECO:0000256" key="6">
    <source>
        <dbReference type="ARBA" id="ARBA00022695"/>
    </source>
</evidence>
<comment type="function">
    <text evidence="11">DNA-dependent RNA polymerase catalyzes the transcription of DNA into RNA using the four ribonucleoside triphosphates as substrates.</text>
</comment>
<dbReference type="GO" id="GO:0006351">
    <property type="term" value="P:DNA-templated transcription"/>
    <property type="evidence" value="ECO:0007669"/>
    <property type="project" value="UniProtKB-UniRule"/>
</dbReference>
<dbReference type="SUPFAM" id="SSF47789">
    <property type="entry name" value="C-terminal domain of RNA polymerase alpha subunit"/>
    <property type="match status" value="1"/>
</dbReference>
<dbReference type="NCBIfam" id="NF003519">
    <property type="entry name" value="PRK05182.2-5"/>
    <property type="match status" value="1"/>
</dbReference>
<dbReference type="SUPFAM" id="SSF55257">
    <property type="entry name" value="RBP11-like subunits of RNA polymerase"/>
    <property type="match status" value="1"/>
</dbReference>